<keyword evidence="3 5" id="KW-1133">Transmembrane helix</keyword>
<feature type="transmembrane region" description="Helical" evidence="5">
    <location>
        <begin position="178"/>
        <end position="202"/>
    </location>
</feature>
<dbReference type="GO" id="GO:0016020">
    <property type="term" value="C:membrane"/>
    <property type="evidence" value="ECO:0007669"/>
    <property type="project" value="UniProtKB-SubCell"/>
</dbReference>
<evidence type="ECO:0000256" key="4">
    <source>
        <dbReference type="ARBA" id="ARBA00023136"/>
    </source>
</evidence>
<comment type="caution">
    <text evidence="6">The sequence shown here is derived from an EMBL/GenBank/DDBJ whole genome shotgun (WGS) entry which is preliminary data.</text>
</comment>
<name>A0A4U3L5X1_9BACT</name>
<keyword evidence="4 5" id="KW-0472">Membrane</keyword>
<keyword evidence="6" id="KW-0808">Transferase</keyword>
<dbReference type="Pfam" id="PF01040">
    <property type="entry name" value="UbiA"/>
    <property type="match status" value="1"/>
</dbReference>
<comment type="subcellular location">
    <subcellularLocation>
        <location evidence="1">Membrane</location>
        <topology evidence="1">Multi-pass membrane protein</topology>
    </subcellularLocation>
</comment>
<feature type="transmembrane region" description="Helical" evidence="5">
    <location>
        <begin position="12"/>
        <end position="31"/>
    </location>
</feature>
<accession>A0A4U3L5X1</accession>
<feature type="transmembrane region" description="Helical" evidence="5">
    <location>
        <begin position="249"/>
        <end position="268"/>
    </location>
</feature>
<reference evidence="6 7" key="1">
    <citation type="submission" date="2019-05" db="EMBL/GenBank/DDBJ databases">
        <title>Panacibacter sp. strain 17mud1-8 Genome sequencing and assembly.</title>
        <authorList>
            <person name="Chhetri G."/>
        </authorList>
    </citation>
    <scope>NUCLEOTIDE SEQUENCE [LARGE SCALE GENOMIC DNA]</scope>
    <source>
        <strain evidence="6 7">17mud1-8</strain>
    </source>
</reference>
<keyword evidence="2 5" id="KW-0812">Transmembrane</keyword>
<dbReference type="Proteomes" id="UP000305848">
    <property type="component" value="Unassembled WGS sequence"/>
</dbReference>
<protein>
    <submittedName>
        <fullName evidence="6">Prenyltransferase</fullName>
    </submittedName>
</protein>
<feature type="transmembrane region" description="Helical" evidence="5">
    <location>
        <begin position="70"/>
        <end position="92"/>
    </location>
</feature>
<dbReference type="GO" id="GO:0016765">
    <property type="term" value="F:transferase activity, transferring alkyl or aryl (other than methyl) groups"/>
    <property type="evidence" value="ECO:0007669"/>
    <property type="project" value="InterPro"/>
</dbReference>
<dbReference type="AlphaFoldDB" id="A0A4U3L5X1"/>
<evidence type="ECO:0000313" key="6">
    <source>
        <dbReference type="EMBL" id="TKK70400.1"/>
    </source>
</evidence>
<dbReference type="Gene3D" id="1.20.120.1780">
    <property type="entry name" value="UbiA prenyltransferase"/>
    <property type="match status" value="1"/>
</dbReference>
<evidence type="ECO:0000256" key="3">
    <source>
        <dbReference type="ARBA" id="ARBA00022989"/>
    </source>
</evidence>
<feature type="transmembrane region" description="Helical" evidence="5">
    <location>
        <begin position="104"/>
        <end position="127"/>
    </location>
</feature>
<organism evidence="6 7">
    <name type="scientific">Ilyomonas limi</name>
    <dbReference type="NCBI Taxonomy" id="2575867"/>
    <lineage>
        <taxon>Bacteria</taxon>
        <taxon>Pseudomonadati</taxon>
        <taxon>Bacteroidota</taxon>
        <taxon>Chitinophagia</taxon>
        <taxon>Chitinophagales</taxon>
        <taxon>Chitinophagaceae</taxon>
        <taxon>Ilyomonas</taxon>
    </lineage>
</organism>
<dbReference type="EMBL" id="SZQL01000003">
    <property type="protein sequence ID" value="TKK70400.1"/>
    <property type="molecule type" value="Genomic_DNA"/>
</dbReference>
<evidence type="ECO:0000256" key="5">
    <source>
        <dbReference type="SAM" id="Phobius"/>
    </source>
</evidence>
<sequence>MPVYWFALSMVPEVNLFKAILIFILLHLFLYPSSNGYNSYMDRDESSIGGIEHPMQPTKQLFYTTVVLDIAAALLSFIISVPFAIAFIIYIICSRLYSYRKIRLKRFAVGGYLTVIINQGALTFWMVYNGANTNTTTPFPWIACLAAAFLIGGFYPITQVYQHEADAKDGVQTISMLLGIRGTFVFCATMYVIAFGLLFVHFQYTLQLVRFALLQIFFIPVLIYFFYWVTQVWKHKAAADFKHTMQMNWLAAGCTNLAFITLFILNYIG</sequence>
<dbReference type="InterPro" id="IPR000537">
    <property type="entry name" value="UbiA_prenyltransferase"/>
</dbReference>
<keyword evidence="7" id="KW-1185">Reference proteome</keyword>
<feature type="transmembrane region" description="Helical" evidence="5">
    <location>
        <begin position="208"/>
        <end position="229"/>
    </location>
</feature>
<dbReference type="OrthoDB" id="665023at2"/>
<proteinExistence type="predicted"/>
<evidence type="ECO:0000313" key="7">
    <source>
        <dbReference type="Proteomes" id="UP000305848"/>
    </source>
</evidence>
<evidence type="ECO:0000256" key="2">
    <source>
        <dbReference type="ARBA" id="ARBA00022692"/>
    </source>
</evidence>
<evidence type="ECO:0000256" key="1">
    <source>
        <dbReference type="ARBA" id="ARBA00004141"/>
    </source>
</evidence>
<gene>
    <name evidence="6" type="ORF">FC093_05990</name>
</gene>
<feature type="transmembrane region" description="Helical" evidence="5">
    <location>
        <begin position="139"/>
        <end position="157"/>
    </location>
</feature>